<dbReference type="SUPFAM" id="SSF58038">
    <property type="entry name" value="SNARE fusion complex"/>
    <property type="match status" value="1"/>
</dbReference>
<organism evidence="4 5">
    <name type="scientific">Ostreococcus lucimarinus (strain CCE9901)</name>
    <dbReference type="NCBI Taxonomy" id="436017"/>
    <lineage>
        <taxon>Eukaryota</taxon>
        <taxon>Viridiplantae</taxon>
        <taxon>Chlorophyta</taxon>
        <taxon>Mamiellophyceae</taxon>
        <taxon>Mamiellales</taxon>
        <taxon>Bathycoccaceae</taxon>
        <taxon>Ostreococcus</taxon>
    </lineage>
</organism>
<dbReference type="Gene3D" id="1.20.5.110">
    <property type="match status" value="1"/>
</dbReference>
<dbReference type="PROSITE" id="PS50192">
    <property type="entry name" value="T_SNARE"/>
    <property type="match status" value="1"/>
</dbReference>
<dbReference type="KEGG" id="olu:OSTLU_33503"/>
<evidence type="ECO:0000313" key="5">
    <source>
        <dbReference type="Proteomes" id="UP000001568"/>
    </source>
</evidence>
<dbReference type="OMA" id="IEHQTAQ"/>
<dbReference type="Proteomes" id="UP000001568">
    <property type="component" value="Chromosome 9"/>
</dbReference>
<dbReference type="Gramene" id="ABO97851">
    <property type="protein sequence ID" value="ABO97851"/>
    <property type="gene ID" value="OSTLU_33503"/>
</dbReference>
<dbReference type="GeneID" id="5003556"/>
<dbReference type="EMBL" id="CP000589">
    <property type="protein sequence ID" value="ABO97851.1"/>
    <property type="molecule type" value="Genomic_DNA"/>
</dbReference>
<keyword evidence="5" id="KW-1185">Reference proteome</keyword>
<dbReference type="CDD" id="cd15841">
    <property type="entry name" value="SNARE_Qc"/>
    <property type="match status" value="1"/>
</dbReference>
<accession>A4S2M4</accession>
<name>A4S2M4_OSTLU</name>
<keyword evidence="1" id="KW-0813">Transport</keyword>
<feature type="compositionally biased region" description="Basic and acidic residues" evidence="2">
    <location>
        <begin position="1"/>
        <end position="24"/>
    </location>
</feature>
<evidence type="ECO:0000256" key="1">
    <source>
        <dbReference type="ARBA" id="ARBA00022927"/>
    </source>
</evidence>
<reference evidence="4 5" key="1">
    <citation type="journal article" date="2007" name="Proc. Natl. Acad. Sci. U.S.A.">
        <title>The tiny eukaryote Ostreococcus provides genomic insights into the paradox of plankton speciation.</title>
        <authorList>
            <person name="Palenik B."/>
            <person name="Grimwood J."/>
            <person name="Aerts A."/>
            <person name="Rouze P."/>
            <person name="Salamov A."/>
            <person name="Putnam N."/>
            <person name="Dupont C."/>
            <person name="Jorgensen R."/>
            <person name="Derelle E."/>
            <person name="Rombauts S."/>
            <person name="Zhou K."/>
            <person name="Otillar R."/>
            <person name="Merchant S.S."/>
            <person name="Podell S."/>
            <person name="Gaasterland T."/>
            <person name="Napoli C."/>
            <person name="Gendler K."/>
            <person name="Manuell A."/>
            <person name="Tai V."/>
            <person name="Vallon O."/>
            <person name="Piganeau G."/>
            <person name="Jancek S."/>
            <person name="Heijde M."/>
            <person name="Jabbari K."/>
            <person name="Bowler C."/>
            <person name="Lohr M."/>
            <person name="Robbens S."/>
            <person name="Werner G."/>
            <person name="Dubchak I."/>
            <person name="Pazour G.J."/>
            <person name="Ren Q."/>
            <person name="Paulsen I."/>
            <person name="Delwiche C."/>
            <person name="Schmutz J."/>
            <person name="Rokhsar D."/>
            <person name="Van de Peer Y."/>
            <person name="Moreau H."/>
            <person name="Grigoriev I.V."/>
        </authorList>
    </citation>
    <scope>NUCLEOTIDE SEQUENCE [LARGE SCALE GENOMIC DNA]</scope>
    <source>
        <strain evidence="4 5">CCE9901</strain>
    </source>
</reference>
<proteinExistence type="predicted"/>
<dbReference type="OrthoDB" id="428895at2759"/>
<dbReference type="HOGENOM" id="CLU_1931056_0_0_1"/>
<evidence type="ECO:0000256" key="2">
    <source>
        <dbReference type="SAM" id="MobiDB-lite"/>
    </source>
</evidence>
<protein>
    <recommendedName>
        <fullName evidence="3">t-SNARE coiled-coil homology domain-containing protein</fullName>
    </recommendedName>
</protein>
<dbReference type="RefSeq" id="XP_001419558.1">
    <property type="nucleotide sequence ID" value="XM_001419521.1"/>
</dbReference>
<dbReference type="GO" id="GO:0015031">
    <property type="term" value="P:protein transport"/>
    <property type="evidence" value="ECO:0007669"/>
    <property type="project" value="UniProtKB-KW"/>
</dbReference>
<dbReference type="InterPro" id="IPR000727">
    <property type="entry name" value="T_SNARE_dom"/>
</dbReference>
<feature type="domain" description="T-SNARE coiled-coil homology" evidence="3">
    <location>
        <begin position="27"/>
        <end position="89"/>
    </location>
</feature>
<feature type="region of interest" description="Disordered" evidence="2">
    <location>
        <begin position="1"/>
        <end position="27"/>
    </location>
</feature>
<keyword evidence="1" id="KW-0653">Protein transport</keyword>
<gene>
    <name evidence="4" type="ORF">OSTLU_33503</name>
</gene>
<dbReference type="AlphaFoldDB" id="A4S2M4"/>
<evidence type="ECO:0000259" key="3">
    <source>
        <dbReference type="PROSITE" id="PS50192"/>
    </source>
</evidence>
<evidence type="ECO:0000313" key="4">
    <source>
        <dbReference type="EMBL" id="ABO97851.1"/>
    </source>
</evidence>
<sequence length="131" mass="14889">MVIPSRKDEESRATRAMDTRELIEHQTAQIRGQDDALEGLDKLVENLKTTSEAIHGEVVLQAKLVEDLEADFSHTSDRMKKLRKQGFKLAGEKNEEERERLDRNEVIEEMRAKLGREQRAAESADGGCVVQ</sequence>